<feature type="binding site" evidence="6">
    <location>
        <position position="238"/>
    </location>
    <ligand>
        <name>a divalent metal cation</name>
        <dbReference type="ChEBI" id="CHEBI:60240"/>
        <label>2</label>
        <note>catalytic</note>
    </ligand>
</feature>
<feature type="binding site" evidence="6">
    <location>
        <position position="207"/>
    </location>
    <ligand>
        <name>a divalent metal cation</name>
        <dbReference type="ChEBI" id="CHEBI:60240"/>
        <label>2</label>
        <note>catalytic</note>
    </ligand>
</feature>
<dbReference type="RefSeq" id="WP_198418323.1">
    <property type="nucleotide sequence ID" value="NZ_AP018437.1"/>
</dbReference>
<comment type="cofactor">
    <cofactor evidence="6">
        <name>Co(2+)</name>
        <dbReference type="ChEBI" id="CHEBI:48828"/>
    </cofactor>
    <cofactor evidence="6">
        <name>Zn(2+)</name>
        <dbReference type="ChEBI" id="CHEBI:29105"/>
    </cofactor>
    <cofactor evidence="6">
        <name>Mn(2+)</name>
        <dbReference type="ChEBI" id="CHEBI:29035"/>
    </cofactor>
    <cofactor evidence="6">
        <name>Fe(2+)</name>
        <dbReference type="ChEBI" id="CHEBI:29033"/>
    </cofactor>
    <text evidence="6">Binds 2 divalent metal cations per subunit. Has a high-affinity and a low affinity metal-binding site. The true nature of the physiological cofactor is under debate. The enzyme is active with cobalt, zinc, manganese or divalent iron ions. Most likely, methionine aminopeptidases function as mononuclear Fe(2+)-metalloproteases under physiological conditions, and the catalytically relevant metal-binding site has been assigned to the histidine-containing high-affinity site.</text>
</comment>
<dbReference type="InterPro" id="IPR002467">
    <property type="entry name" value="Pept_M24A_MAP1"/>
</dbReference>
<dbReference type="PANTHER" id="PTHR43330:SF27">
    <property type="entry name" value="METHIONINE AMINOPEPTIDASE"/>
    <property type="match status" value="1"/>
</dbReference>
<feature type="binding site" evidence="6">
    <location>
        <position position="238"/>
    </location>
    <ligand>
        <name>a divalent metal cation</name>
        <dbReference type="ChEBI" id="CHEBI:60240"/>
        <label>1</label>
    </ligand>
</feature>
<dbReference type="Gene3D" id="3.90.230.10">
    <property type="entry name" value="Creatinase/methionine aminopeptidase superfamily"/>
    <property type="match status" value="1"/>
</dbReference>
<evidence type="ECO:0000256" key="4">
    <source>
        <dbReference type="ARBA" id="ARBA00022723"/>
    </source>
</evidence>
<organism evidence="9 10">
    <name type="scientific">Pelolinea submarina</name>
    <dbReference type="NCBI Taxonomy" id="913107"/>
    <lineage>
        <taxon>Bacteria</taxon>
        <taxon>Bacillati</taxon>
        <taxon>Chloroflexota</taxon>
        <taxon>Anaerolineae</taxon>
        <taxon>Anaerolineales</taxon>
        <taxon>Anaerolineaceae</taxon>
        <taxon>Pelolinea</taxon>
    </lineage>
</organism>
<dbReference type="EMBL" id="QUMS01000001">
    <property type="protein sequence ID" value="REG11152.1"/>
    <property type="molecule type" value="Genomic_DNA"/>
</dbReference>
<dbReference type="GO" id="GO:0070006">
    <property type="term" value="F:metalloaminopeptidase activity"/>
    <property type="evidence" value="ECO:0007669"/>
    <property type="project" value="UniProtKB-UniRule"/>
</dbReference>
<evidence type="ECO:0000256" key="1">
    <source>
        <dbReference type="ARBA" id="ARBA00002521"/>
    </source>
</evidence>
<keyword evidence="2 6" id="KW-0031">Aminopeptidase</keyword>
<comment type="catalytic activity">
    <reaction evidence="6 7">
        <text>Release of N-terminal amino acids, preferentially methionine, from peptides and arylamides.</text>
        <dbReference type="EC" id="3.4.11.18"/>
    </reaction>
</comment>
<comment type="subunit">
    <text evidence="6">Monomer.</text>
</comment>
<proteinExistence type="inferred from homology"/>
<dbReference type="EC" id="3.4.11.18" evidence="6 7"/>
<feature type="binding site" evidence="6">
    <location>
        <position position="83"/>
    </location>
    <ligand>
        <name>substrate</name>
    </ligand>
</feature>
<protein>
    <recommendedName>
        <fullName evidence="6 7">Methionine aminopeptidase</fullName>
        <shortName evidence="6">MAP</shortName>
        <shortName evidence="6">MetAP</shortName>
        <ecNumber evidence="6 7">3.4.11.18</ecNumber>
    </recommendedName>
    <alternativeName>
        <fullName evidence="6">Peptidase M</fullName>
    </alternativeName>
</protein>
<dbReference type="GO" id="GO:0046872">
    <property type="term" value="F:metal ion binding"/>
    <property type="evidence" value="ECO:0007669"/>
    <property type="project" value="UniProtKB-UniRule"/>
</dbReference>
<dbReference type="GO" id="GO:0004239">
    <property type="term" value="F:initiator methionyl aminopeptidase activity"/>
    <property type="evidence" value="ECO:0007669"/>
    <property type="project" value="UniProtKB-UniRule"/>
</dbReference>
<dbReference type="Proteomes" id="UP000256388">
    <property type="component" value="Unassembled WGS sequence"/>
</dbReference>
<dbReference type="CDD" id="cd01086">
    <property type="entry name" value="MetAP1"/>
    <property type="match status" value="1"/>
</dbReference>
<feature type="domain" description="Peptidase M24" evidence="8">
    <location>
        <begin position="11"/>
        <end position="245"/>
    </location>
</feature>
<dbReference type="Pfam" id="PF00557">
    <property type="entry name" value="Peptidase_M24"/>
    <property type="match status" value="1"/>
</dbReference>
<dbReference type="GO" id="GO:0005829">
    <property type="term" value="C:cytosol"/>
    <property type="evidence" value="ECO:0007669"/>
    <property type="project" value="TreeGrafter"/>
</dbReference>
<evidence type="ECO:0000256" key="6">
    <source>
        <dbReference type="HAMAP-Rule" id="MF_01974"/>
    </source>
</evidence>
<dbReference type="NCBIfam" id="TIGR00500">
    <property type="entry name" value="met_pdase_I"/>
    <property type="match status" value="1"/>
</dbReference>
<evidence type="ECO:0000313" key="10">
    <source>
        <dbReference type="Proteomes" id="UP000256388"/>
    </source>
</evidence>
<keyword evidence="4 6" id="KW-0479">Metal-binding</keyword>
<keyword evidence="10" id="KW-1185">Reference proteome</keyword>
<evidence type="ECO:0000259" key="8">
    <source>
        <dbReference type="Pfam" id="PF00557"/>
    </source>
</evidence>
<evidence type="ECO:0000256" key="2">
    <source>
        <dbReference type="ARBA" id="ARBA00022438"/>
    </source>
</evidence>
<evidence type="ECO:0000256" key="7">
    <source>
        <dbReference type="RuleBase" id="RU003653"/>
    </source>
</evidence>
<sequence>MIELKTKHEVEGLRAAGSIVAQTFLEIESMIKPGVVLREVDKVAEKFILKHGAETLYKGIRQMPYQRPFPGVICASVNQEICHGMPDNRELKEGDIVGIDIGLRYKGWCGDACRTFEIGQVKPEVHQLVETARQALQKGIDVSLPGNRIGMIGATIQEFAESKGYSVVREYGGHGIGRNLWEDPFVPHIGPASRGAVMREGMVLNIEPMINIGEPDTRILKDQWTVETADGTLSAQFEHTIVVTNNGPQILSLP</sequence>
<dbReference type="InterPro" id="IPR000994">
    <property type="entry name" value="Pept_M24"/>
</dbReference>
<dbReference type="GO" id="GO:0006508">
    <property type="term" value="P:proteolysis"/>
    <property type="evidence" value="ECO:0007669"/>
    <property type="project" value="UniProtKB-KW"/>
</dbReference>
<evidence type="ECO:0000256" key="3">
    <source>
        <dbReference type="ARBA" id="ARBA00022670"/>
    </source>
</evidence>
<reference evidence="9 10" key="1">
    <citation type="submission" date="2018-08" db="EMBL/GenBank/DDBJ databases">
        <title>Genomic Encyclopedia of Type Strains, Phase IV (KMG-IV): sequencing the most valuable type-strain genomes for metagenomic binning, comparative biology and taxonomic classification.</title>
        <authorList>
            <person name="Goeker M."/>
        </authorList>
    </citation>
    <scope>NUCLEOTIDE SEQUENCE [LARGE SCALE GENOMIC DNA]</scope>
    <source>
        <strain evidence="9 10">DSM 23923</strain>
    </source>
</reference>
<accession>A0A347ZSK0</accession>
<dbReference type="HAMAP" id="MF_01974">
    <property type="entry name" value="MetAP_1"/>
    <property type="match status" value="1"/>
</dbReference>
<comment type="similarity">
    <text evidence="6">Belongs to the peptidase M24A family. Methionine aminopeptidase type 1 subfamily.</text>
</comment>
<dbReference type="PANTHER" id="PTHR43330">
    <property type="entry name" value="METHIONINE AMINOPEPTIDASE"/>
    <property type="match status" value="1"/>
</dbReference>
<evidence type="ECO:0000313" key="9">
    <source>
        <dbReference type="EMBL" id="REG11152.1"/>
    </source>
</evidence>
<comment type="function">
    <text evidence="1 6">Removes the N-terminal methionine from nascent proteins. The N-terminal methionine is often cleaved when the second residue in the primary sequence is small and uncharged (Met-Ala-, Cys, Gly, Pro, Ser, Thr, or Val). Requires deformylation of the N(alpha)-formylated initiator methionine before it can be hydrolyzed.</text>
</comment>
<gene>
    <name evidence="6" type="primary">map</name>
    <name evidence="9" type="ORF">DFR64_1029</name>
</gene>
<comment type="caution">
    <text evidence="6">Lacks conserved residue(s) required for the propagation of feature annotation.</text>
</comment>
<dbReference type="SUPFAM" id="SSF55920">
    <property type="entry name" value="Creatinase/aminopeptidase"/>
    <property type="match status" value="1"/>
</dbReference>
<feature type="binding site" evidence="6">
    <location>
        <position position="174"/>
    </location>
    <ligand>
        <name>a divalent metal cation</name>
        <dbReference type="ChEBI" id="CHEBI:60240"/>
        <label>2</label>
        <note>catalytic</note>
    </ligand>
</feature>
<dbReference type="InterPro" id="IPR001714">
    <property type="entry name" value="Pept_M24_MAP"/>
</dbReference>
<feature type="binding site" evidence="6">
    <location>
        <position position="100"/>
    </location>
    <ligand>
        <name>a divalent metal cation</name>
        <dbReference type="ChEBI" id="CHEBI:60240"/>
        <label>1</label>
    </ligand>
</feature>
<comment type="caution">
    <text evidence="9">The sequence shown here is derived from an EMBL/GenBank/DDBJ whole genome shotgun (WGS) entry which is preliminary data.</text>
</comment>
<keyword evidence="5 6" id="KW-0378">Hydrolase</keyword>
<feature type="binding site" evidence="6">
    <location>
        <position position="111"/>
    </location>
    <ligand>
        <name>a divalent metal cation</name>
        <dbReference type="ChEBI" id="CHEBI:60240"/>
        <label>1</label>
    </ligand>
</feature>
<name>A0A347ZSK0_9CHLR</name>
<dbReference type="InterPro" id="IPR036005">
    <property type="entry name" value="Creatinase/aminopeptidase-like"/>
</dbReference>
<dbReference type="AlphaFoldDB" id="A0A347ZSK0"/>
<feature type="binding site" evidence="6">
    <location>
        <position position="111"/>
    </location>
    <ligand>
        <name>a divalent metal cation</name>
        <dbReference type="ChEBI" id="CHEBI:60240"/>
        <label>2</label>
        <note>catalytic</note>
    </ligand>
</feature>
<evidence type="ECO:0000256" key="5">
    <source>
        <dbReference type="ARBA" id="ARBA00022801"/>
    </source>
</evidence>
<dbReference type="PRINTS" id="PR00599">
    <property type="entry name" value="MAPEPTIDASE"/>
</dbReference>
<keyword evidence="3 6" id="KW-0645">Protease</keyword>